<dbReference type="KEGG" id="tfa:BW733_16230"/>
<evidence type="ECO:0000256" key="1">
    <source>
        <dbReference type="ARBA" id="ARBA00004162"/>
    </source>
</evidence>
<organism evidence="11 12">
    <name type="scientific">Tessaracoccus flavescens</name>
    <dbReference type="NCBI Taxonomy" id="399497"/>
    <lineage>
        <taxon>Bacteria</taxon>
        <taxon>Bacillati</taxon>
        <taxon>Actinomycetota</taxon>
        <taxon>Actinomycetes</taxon>
        <taxon>Propionibacteriales</taxon>
        <taxon>Propionibacteriaceae</taxon>
        <taxon>Tessaracoccus</taxon>
    </lineage>
</organism>
<keyword evidence="5" id="KW-0812">Transmembrane</keyword>
<dbReference type="EMBL" id="CP019607">
    <property type="protein sequence ID" value="AQP52137.1"/>
    <property type="molecule type" value="Genomic_DNA"/>
</dbReference>
<keyword evidence="9" id="KW-0472">Membrane</keyword>
<gene>
    <name evidence="11" type="ORF">BW733_16230</name>
</gene>
<protein>
    <submittedName>
        <fullName evidence="11">Preprotein translocase subunit YajC</fullName>
    </submittedName>
</protein>
<evidence type="ECO:0000313" key="11">
    <source>
        <dbReference type="EMBL" id="AQP52137.1"/>
    </source>
</evidence>
<name>A0A1Q2D1A2_9ACTN</name>
<dbReference type="GO" id="GO:0005886">
    <property type="term" value="C:plasma membrane"/>
    <property type="evidence" value="ECO:0007669"/>
    <property type="project" value="UniProtKB-SubCell"/>
</dbReference>
<comment type="subcellular location">
    <subcellularLocation>
        <location evidence="1">Cell membrane</location>
        <topology evidence="1">Single-pass membrane protein</topology>
    </subcellularLocation>
</comment>
<evidence type="ECO:0000256" key="4">
    <source>
        <dbReference type="ARBA" id="ARBA00022475"/>
    </source>
</evidence>
<accession>A0A1Q2D1A2</accession>
<dbReference type="PANTHER" id="PTHR33909:SF1">
    <property type="entry name" value="SEC TRANSLOCON ACCESSORY COMPLEX SUBUNIT YAJC"/>
    <property type="match status" value="1"/>
</dbReference>
<evidence type="ECO:0000256" key="7">
    <source>
        <dbReference type="ARBA" id="ARBA00022989"/>
    </source>
</evidence>
<dbReference type="Pfam" id="PF02699">
    <property type="entry name" value="YajC"/>
    <property type="match status" value="1"/>
</dbReference>
<keyword evidence="3" id="KW-0813">Transport</keyword>
<feature type="compositionally biased region" description="Acidic residues" evidence="10">
    <location>
        <begin position="131"/>
        <end position="141"/>
    </location>
</feature>
<keyword evidence="8" id="KW-0811">Translocation</keyword>
<keyword evidence="12" id="KW-1185">Reference proteome</keyword>
<keyword evidence="4" id="KW-1003">Cell membrane</keyword>
<keyword evidence="6" id="KW-0653">Protein transport</keyword>
<evidence type="ECO:0000256" key="10">
    <source>
        <dbReference type="SAM" id="MobiDB-lite"/>
    </source>
</evidence>
<evidence type="ECO:0000313" key="12">
    <source>
        <dbReference type="Proteomes" id="UP000188235"/>
    </source>
</evidence>
<reference evidence="11 12" key="1">
    <citation type="journal article" date="2008" name="Int. J. Syst. Evol. Microbiol.">
        <title>Tessaracoccus flavescens sp. nov., isolated from marine sediment.</title>
        <authorList>
            <person name="Lee D.W."/>
            <person name="Lee S.D."/>
        </authorList>
    </citation>
    <scope>NUCLEOTIDE SEQUENCE [LARGE SCALE GENOMIC DNA]</scope>
    <source>
        <strain evidence="11 12">SST-39T</strain>
    </source>
</reference>
<dbReference type="NCBIfam" id="TIGR00739">
    <property type="entry name" value="yajC"/>
    <property type="match status" value="1"/>
</dbReference>
<evidence type="ECO:0000256" key="8">
    <source>
        <dbReference type="ARBA" id="ARBA00023010"/>
    </source>
</evidence>
<dbReference type="GO" id="GO:0015031">
    <property type="term" value="P:protein transport"/>
    <property type="evidence" value="ECO:0007669"/>
    <property type="project" value="UniProtKB-KW"/>
</dbReference>
<dbReference type="Proteomes" id="UP000188235">
    <property type="component" value="Chromosome"/>
</dbReference>
<dbReference type="InterPro" id="IPR003849">
    <property type="entry name" value="Preprotein_translocase_YajC"/>
</dbReference>
<evidence type="ECO:0000256" key="2">
    <source>
        <dbReference type="ARBA" id="ARBA00006742"/>
    </source>
</evidence>
<dbReference type="RefSeq" id="WP_161490266.1">
    <property type="nucleotide sequence ID" value="NZ_CP019607.1"/>
</dbReference>
<sequence>MILLLVAMFAIMYFLMIRPQQKKMREDQEMRNQLAEGDRVLLTSGIFATIAHVGERQMIVELAPGLEVTILKGNVARKVTPEDEEFEFTDEVAPAVADEYDGVADALQPSDFLTEESRTTEATDPVTGEQVVEESVVEDDTSTYKPWDRTAGPSFEAPDETPRTEDNK</sequence>
<keyword evidence="7" id="KW-1133">Transmembrane helix</keyword>
<dbReference type="SMART" id="SM01323">
    <property type="entry name" value="YajC"/>
    <property type="match status" value="1"/>
</dbReference>
<dbReference type="STRING" id="399497.BW733_16230"/>
<dbReference type="PANTHER" id="PTHR33909">
    <property type="entry name" value="SEC TRANSLOCON ACCESSORY COMPLEX SUBUNIT YAJC"/>
    <property type="match status" value="1"/>
</dbReference>
<evidence type="ECO:0000256" key="3">
    <source>
        <dbReference type="ARBA" id="ARBA00022448"/>
    </source>
</evidence>
<evidence type="ECO:0000256" key="6">
    <source>
        <dbReference type="ARBA" id="ARBA00022927"/>
    </source>
</evidence>
<dbReference type="AlphaFoldDB" id="A0A1Q2D1A2"/>
<comment type="similarity">
    <text evidence="2">Belongs to the YajC family.</text>
</comment>
<proteinExistence type="inferred from homology"/>
<evidence type="ECO:0000256" key="5">
    <source>
        <dbReference type="ARBA" id="ARBA00022692"/>
    </source>
</evidence>
<feature type="region of interest" description="Disordered" evidence="10">
    <location>
        <begin position="109"/>
        <end position="168"/>
    </location>
</feature>
<evidence type="ECO:0000256" key="9">
    <source>
        <dbReference type="ARBA" id="ARBA00023136"/>
    </source>
</evidence>